<reference evidence="3 4" key="1">
    <citation type="journal article" date="2017" name="Int. J. Parasitol.">
        <title>The genome of the protozoan parasite Cystoisospora suis and a reverse vaccinology approach to identify vaccine candidates.</title>
        <authorList>
            <person name="Palmieri N."/>
            <person name="Shrestha A."/>
            <person name="Ruttkowski B."/>
            <person name="Beck T."/>
            <person name="Vogl C."/>
            <person name="Tomley F."/>
            <person name="Blake D.P."/>
            <person name="Joachim A."/>
        </authorList>
    </citation>
    <scope>NUCLEOTIDE SEQUENCE [LARGE SCALE GENOMIC DNA]</scope>
    <source>
        <strain evidence="3 4">Wien I</strain>
    </source>
</reference>
<dbReference type="Proteomes" id="UP000221165">
    <property type="component" value="Unassembled WGS sequence"/>
</dbReference>
<evidence type="ECO:0000313" key="4">
    <source>
        <dbReference type="Proteomes" id="UP000221165"/>
    </source>
</evidence>
<name>A0A2C6L4L4_9APIC</name>
<evidence type="ECO:0000256" key="1">
    <source>
        <dbReference type="SAM" id="MobiDB-lite"/>
    </source>
</evidence>
<keyword evidence="4" id="KW-1185">Reference proteome</keyword>
<feature type="compositionally biased region" description="Low complexity" evidence="1">
    <location>
        <begin position="144"/>
        <end position="154"/>
    </location>
</feature>
<dbReference type="OrthoDB" id="331612at2759"/>
<feature type="region of interest" description="Disordered" evidence="1">
    <location>
        <begin position="1"/>
        <end position="25"/>
    </location>
</feature>
<keyword evidence="2" id="KW-0472">Membrane</keyword>
<evidence type="ECO:0000313" key="3">
    <source>
        <dbReference type="EMBL" id="PHJ23687.1"/>
    </source>
</evidence>
<accession>A0A2C6L4L4</accession>
<comment type="caution">
    <text evidence="3">The sequence shown here is derived from an EMBL/GenBank/DDBJ whole genome shotgun (WGS) entry which is preliminary data.</text>
</comment>
<protein>
    <submittedName>
        <fullName evidence="3">Transmembrane protein</fullName>
    </submittedName>
</protein>
<keyword evidence="2 3" id="KW-0812">Transmembrane</keyword>
<feature type="compositionally biased region" description="Acidic residues" evidence="1">
    <location>
        <begin position="893"/>
        <end position="906"/>
    </location>
</feature>
<feature type="region of interest" description="Disordered" evidence="1">
    <location>
        <begin position="231"/>
        <end position="252"/>
    </location>
</feature>
<feature type="compositionally biased region" description="Low complexity" evidence="1">
    <location>
        <begin position="103"/>
        <end position="120"/>
    </location>
</feature>
<dbReference type="AlphaFoldDB" id="A0A2C6L4L4"/>
<feature type="transmembrane region" description="Helical" evidence="2">
    <location>
        <begin position="720"/>
        <end position="745"/>
    </location>
</feature>
<feature type="region of interest" description="Disordered" evidence="1">
    <location>
        <begin position="88"/>
        <end position="120"/>
    </location>
</feature>
<feature type="compositionally biased region" description="Basic and acidic residues" evidence="1">
    <location>
        <begin position="907"/>
        <end position="936"/>
    </location>
</feature>
<dbReference type="EMBL" id="MIGC01001038">
    <property type="protein sequence ID" value="PHJ23687.1"/>
    <property type="molecule type" value="Genomic_DNA"/>
</dbReference>
<organism evidence="3 4">
    <name type="scientific">Cystoisospora suis</name>
    <dbReference type="NCBI Taxonomy" id="483139"/>
    <lineage>
        <taxon>Eukaryota</taxon>
        <taxon>Sar</taxon>
        <taxon>Alveolata</taxon>
        <taxon>Apicomplexa</taxon>
        <taxon>Conoidasida</taxon>
        <taxon>Coccidia</taxon>
        <taxon>Eucoccidiorida</taxon>
        <taxon>Eimeriorina</taxon>
        <taxon>Sarcocystidae</taxon>
        <taxon>Cystoisospora</taxon>
    </lineage>
</organism>
<proteinExistence type="predicted"/>
<feature type="compositionally biased region" description="Polar residues" evidence="1">
    <location>
        <begin position="957"/>
        <end position="966"/>
    </location>
</feature>
<keyword evidence="2" id="KW-1133">Transmembrane helix</keyword>
<gene>
    <name evidence="3" type="ORF">CSUI_002461</name>
</gene>
<feature type="non-terminal residue" evidence="3">
    <location>
        <position position="1"/>
    </location>
</feature>
<evidence type="ECO:0000256" key="2">
    <source>
        <dbReference type="SAM" id="Phobius"/>
    </source>
</evidence>
<dbReference type="GeneID" id="94425873"/>
<feature type="region of interest" description="Disordered" evidence="1">
    <location>
        <begin position="134"/>
        <end position="154"/>
    </location>
</feature>
<feature type="region of interest" description="Disordered" evidence="1">
    <location>
        <begin position="872"/>
        <end position="988"/>
    </location>
</feature>
<sequence>AEKDSLGKTDPSSHPFSPEDLASSHSTSDVLKALSSAFSRNYEHINGPISPSVAVRDSSSLLKNGLFPIDDPTKGTFLIPSSLISSPQPLITPSSSPSPPSFRPLLSSLPSSSSSPPLPPRYLISSPSSFPFSPYPPGPRLTDSTRPYSSSSSLISRSLSASPSLGAPPSPPGFIGKQSHNVKIEHCHGLDVYLVSNLPTDLAERYPKFAAREKEEGHGLPLLHHVHLQTQDKGAAGEQNKKDASSASSSLSSDALANPRLVVESSEVTPLWNVTLTEGGVEDRTGLPVIRVAEGAASIFRMSAPVSGLGDMLSAILEMPVMSVEIHADYSIALSYRLNAAEGRQIHHTHVDPKHRPIADLDLQYLKCRDPQADELEVGLEEAKKHGLMVNVTVWTHSCPSVSFYWKVVCAGNDKHLQTAAHGFHIGTTQQAKMKLGQNVDDPDDSTIGTTSAVSQEARRHRIKLMSLYDGDLVANGVASSGCSDVRNPRLSIPKNQHSLDFYVWCRKCSSGKVEMHLPSVAGDLDVVYPLLHHFHSVNSREEMDRDAVTPGIVSQSHITVRDIQEGMEDRDIHHFRVDFNCRSEGDSIVALEFVTHGYKTMQIFMRKHCAAPNAQTGLPAPDPVCATGIPSPDGTACCAAKCEVCGGEKCFDRPGTVDECCVTHIHARGNLCAWHPPPCIIRSLNADATPPGGSRFSSALSALQTSPGGGTSSTLLSSFFTFCAFLVRLLFWGAILAIAGLYVLTVLHRLVILRLPLGLACLPSIQQMIQMAYLGVGAVRHLYLSKLSIFTGGKRHAYTDFDDPSPTSSSSSSSSSMNTWVSTFSAFPQQQRRHQFIPLTSLNSDLADYVPREESSEREDEERRRDVRMMMSKKSGVDTPEHHQHRRHVGNEDDDDDGREEDLIDEDLHFCVDGGAERGDLDDDRRRRRTAESSRGRIPSSSSRTGHIPSHLYPTSYITTSNARRASSEQDHDGITTPFDDYQYGDL</sequence>
<dbReference type="RefSeq" id="XP_067925362.1">
    <property type="nucleotide sequence ID" value="XM_068062662.1"/>
</dbReference>
<dbReference type="VEuPathDB" id="ToxoDB:CSUI_002461"/>